<reference evidence="1" key="1">
    <citation type="journal article" date="2023" name="Mol. Phylogenet. Evol.">
        <title>Genome-scale phylogeny and comparative genomics of the fungal order Sordariales.</title>
        <authorList>
            <person name="Hensen N."/>
            <person name="Bonometti L."/>
            <person name="Westerberg I."/>
            <person name="Brannstrom I.O."/>
            <person name="Guillou S."/>
            <person name="Cros-Aarteil S."/>
            <person name="Calhoun S."/>
            <person name="Haridas S."/>
            <person name="Kuo A."/>
            <person name="Mondo S."/>
            <person name="Pangilinan J."/>
            <person name="Riley R."/>
            <person name="LaButti K."/>
            <person name="Andreopoulos B."/>
            <person name="Lipzen A."/>
            <person name="Chen C."/>
            <person name="Yan M."/>
            <person name="Daum C."/>
            <person name="Ng V."/>
            <person name="Clum A."/>
            <person name="Steindorff A."/>
            <person name="Ohm R.A."/>
            <person name="Martin F."/>
            <person name="Silar P."/>
            <person name="Natvig D.O."/>
            <person name="Lalanne C."/>
            <person name="Gautier V."/>
            <person name="Ament-Velasquez S.L."/>
            <person name="Kruys A."/>
            <person name="Hutchinson M.I."/>
            <person name="Powell A.J."/>
            <person name="Barry K."/>
            <person name="Miller A.N."/>
            <person name="Grigoriev I.V."/>
            <person name="Debuchy R."/>
            <person name="Gladieux P."/>
            <person name="Hiltunen Thoren M."/>
            <person name="Johannesson H."/>
        </authorList>
    </citation>
    <scope>NUCLEOTIDE SEQUENCE</scope>
    <source>
        <strain evidence="1">CBS 103.79</strain>
    </source>
</reference>
<dbReference type="AlphaFoldDB" id="A0AAN6MA92"/>
<dbReference type="InterPro" id="IPR022025">
    <property type="entry name" value="Amidoligase_2"/>
</dbReference>
<dbReference type="PANTHER" id="PTHR36847">
    <property type="entry name" value="AMIDOLIGASE ENZYME"/>
    <property type="match status" value="1"/>
</dbReference>
<proteinExistence type="predicted"/>
<comment type="caution">
    <text evidence="1">The sequence shown here is derived from an EMBL/GenBank/DDBJ whole genome shotgun (WGS) entry which is preliminary data.</text>
</comment>
<sequence length="302" mass="34143">MADYSIGIEIEVCVEPHKIRRPLDEKHALYYEKLAAALRNRGLQAKANDLTSNRKYPDNYRQWWITRDGSLEETCDITTSIPLEAVSPVMRVRGPWEHEIDTYWAALRAVFHMPDRDDSCGSHVHISRGLHQHFTLRELKTIAYGVLLYEPLVTQLLLRSRRGNRFCRPNGQEARGLRVCQGLVARAGLIGGVVSAEGLRDVMQDSRYVLWNFGNAVPGRSGTIEFRGGRGLRGEVRTKRWIAFAVAFIHAVLSMNDLASPGSTRLSEWSPAGLYEAIKTAAGQLGMARHLPYDYRVLNETR</sequence>
<dbReference type="Pfam" id="PF12224">
    <property type="entry name" value="Amidoligase_2"/>
    <property type="match status" value="1"/>
</dbReference>
<organism evidence="1 2">
    <name type="scientific">Staphylotrichum tortipilum</name>
    <dbReference type="NCBI Taxonomy" id="2831512"/>
    <lineage>
        <taxon>Eukaryota</taxon>
        <taxon>Fungi</taxon>
        <taxon>Dikarya</taxon>
        <taxon>Ascomycota</taxon>
        <taxon>Pezizomycotina</taxon>
        <taxon>Sordariomycetes</taxon>
        <taxon>Sordariomycetidae</taxon>
        <taxon>Sordariales</taxon>
        <taxon>Chaetomiaceae</taxon>
        <taxon>Staphylotrichum</taxon>
    </lineage>
</organism>
<name>A0AAN6MA92_9PEZI</name>
<accession>A0AAN6MA92</accession>
<gene>
    <name evidence="1" type="ORF">C8A05DRAFT_39410</name>
</gene>
<reference evidence="1" key="2">
    <citation type="submission" date="2023-05" db="EMBL/GenBank/DDBJ databases">
        <authorList>
            <consortium name="Lawrence Berkeley National Laboratory"/>
            <person name="Steindorff A."/>
            <person name="Hensen N."/>
            <person name="Bonometti L."/>
            <person name="Westerberg I."/>
            <person name="Brannstrom I.O."/>
            <person name="Guillou S."/>
            <person name="Cros-Aarteil S."/>
            <person name="Calhoun S."/>
            <person name="Haridas S."/>
            <person name="Kuo A."/>
            <person name="Mondo S."/>
            <person name="Pangilinan J."/>
            <person name="Riley R."/>
            <person name="Labutti K."/>
            <person name="Andreopoulos B."/>
            <person name="Lipzen A."/>
            <person name="Chen C."/>
            <person name="Yanf M."/>
            <person name="Daum C."/>
            <person name="Ng V."/>
            <person name="Clum A."/>
            <person name="Ohm R."/>
            <person name="Martin F."/>
            <person name="Silar P."/>
            <person name="Natvig D."/>
            <person name="Lalanne C."/>
            <person name="Gautier V."/>
            <person name="Ament-Velasquez S.L."/>
            <person name="Kruys A."/>
            <person name="Hutchinson M.I."/>
            <person name="Powell A.J."/>
            <person name="Barry K."/>
            <person name="Miller A.N."/>
            <person name="Grigoriev I.V."/>
            <person name="Debuchy R."/>
            <person name="Gladieux P."/>
            <person name="Thoren M.H."/>
            <person name="Johannesson H."/>
        </authorList>
    </citation>
    <scope>NUCLEOTIDE SEQUENCE</scope>
    <source>
        <strain evidence="1">CBS 103.79</strain>
    </source>
</reference>
<evidence type="ECO:0000313" key="1">
    <source>
        <dbReference type="EMBL" id="KAK3897045.1"/>
    </source>
</evidence>
<evidence type="ECO:0000313" key="2">
    <source>
        <dbReference type="Proteomes" id="UP001303889"/>
    </source>
</evidence>
<dbReference type="PANTHER" id="PTHR36847:SF1">
    <property type="entry name" value="AMIDOLIGASE ENZYME"/>
    <property type="match status" value="1"/>
</dbReference>
<protein>
    <submittedName>
        <fullName evidence="1">Amidoligase</fullName>
    </submittedName>
</protein>
<keyword evidence="2" id="KW-1185">Reference proteome</keyword>
<dbReference type="EMBL" id="MU856295">
    <property type="protein sequence ID" value="KAK3897045.1"/>
    <property type="molecule type" value="Genomic_DNA"/>
</dbReference>
<dbReference type="Proteomes" id="UP001303889">
    <property type="component" value="Unassembled WGS sequence"/>
</dbReference>